<feature type="compositionally biased region" description="Basic and acidic residues" evidence="4">
    <location>
        <begin position="870"/>
        <end position="886"/>
    </location>
</feature>
<dbReference type="InterPro" id="IPR036188">
    <property type="entry name" value="FAD/NAD-bd_sf"/>
</dbReference>
<feature type="region of interest" description="Disordered" evidence="4">
    <location>
        <begin position="863"/>
        <end position="888"/>
    </location>
</feature>
<dbReference type="InterPro" id="IPR012132">
    <property type="entry name" value="GMC_OxRdtase"/>
</dbReference>
<dbReference type="SUPFAM" id="SSF48264">
    <property type="entry name" value="Cytochrome P450"/>
    <property type="match status" value="1"/>
</dbReference>
<keyword evidence="3" id="KW-0408">Iron</keyword>
<reference evidence="6 7" key="1">
    <citation type="submission" date="2023-01" db="EMBL/GenBank/DDBJ databases">
        <title>Analysis of 21 Apiospora genomes using comparative genomics revels a genus with tremendous synthesis potential of carbohydrate active enzymes and secondary metabolites.</title>
        <authorList>
            <person name="Sorensen T."/>
        </authorList>
    </citation>
    <scope>NUCLEOTIDE SEQUENCE [LARGE SCALE GENOMIC DNA]</scope>
    <source>
        <strain evidence="6 7">CBS 83171</strain>
    </source>
</reference>
<proteinExistence type="inferred from homology"/>
<dbReference type="Proteomes" id="UP001446871">
    <property type="component" value="Unassembled WGS sequence"/>
</dbReference>
<dbReference type="PROSITE" id="PS00086">
    <property type="entry name" value="CYTOCHROME_P450"/>
    <property type="match status" value="1"/>
</dbReference>
<evidence type="ECO:0000313" key="7">
    <source>
        <dbReference type="Proteomes" id="UP001446871"/>
    </source>
</evidence>
<dbReference type="InterPro" id="IPR017972">
    <property type="entry name" value="Cyt_P450_CS"/>
</dbReference>
<dbReference type="PROSITE" id="PS00624">
    <property type="entry name" value="GMC_OXRED_2"/>
    <property type="match status" value="1"/>
</dbReference>
<name>A0ABR1U5M7_9PEZI</name>
<comment type="similarity">
    <text evidence="1">Belongs to the GMC oxidoreductase family.</text>
</comment>
<gene>
    <name evidence="6" type="ORF">PG996_013498</name>
</gene>
<feature type="compositionally biased region" description="Basic and acidic residues" evidence="4">
    <location>
        <begin position="534"/>
        <end position="546"/>
    </location>
</feature>
<dbReference type="InterPro" id="IPR002401">
    <property type="entry name" value="Cyt_P450_E_grp-I"/>
</dbReference>
<dbReference type="SUPFAM" id="SSF51905">
    <property type="entry name" value="FAD/NAD(P)-binding domain"/>
    <property type="match status" value="1"/>
</dbReference>
<feature type="region of interest" description="Disordered" evidence="4">
    <location>
        <begin position="534"/>
        <end position="556"/>
    </location>
</feature>
<keyword evidence="2" id="KW-0479">Metal-binding</keyword>
<dbReference type="Gene3D" id="3.50.50.60">
    <property type="entry name" value="FAD/NAD(P)-binding domain"/>
    <property type="match status" value="1"/>
</dbReference>
<dbReference type="Gene3D" id="1.10.630.10">
    <property type="entry name" value="Cytochrome P450"/>
    <property type="match status" value="1"/>
</dbReference>
<evidence type="ECO:0000256" key="2">
    <source>
        <dbReference type="ARBA" id="ARBA00022723"/>
    </source>
</evidence>
<dbReference type="PANTHER" id="PTHR11552:SF219">
    <property type="entry name" value="GLUCOSE-METHANOL-CHOLINE OXIDOREDUCTASE N-TERMINAL DOMAIN-CONTAINING PROTEIN"/>
    <property type="match status" value="1"/>
</dbReference>
<dbReference type="PRINTS" id="PR00385">
    <property type="entry name" value="P450"/>
</dbReference>
<evidence type="ECO:0000256" key="1">
    <source>
        <dbReference type="ARBA" id="ARBA00010790"/>
    </source>
</evidence>
<evidence type="ECO:0000313" key="6">
    <source>
        <dbReference type="EMBL" id="KAK8054197.1"/>
    </source>
</evidence>
<dbReference type="CDD" id="cd11058">
    <property type="entry name" value="CYP60B-like"/>
    <property type="match status" value="1"/>
</dbReference>
<dbReference type="Pfam" id="PF05199">
    <property type="entry name" value="GMC_oxred_C"/>
    <property type="match status" value="1"/>
</dbReference>
<dbReference type="InterPro" id="IPR007867">
    <property type="entry name" value="GMC_OxRtase_C"/>
</dbReference>
<dbReference type="Gene3D" id="3.30.560.10">
    <property type="entry name" value="Glucose Oxidase, domain 3"/>
    <property type="match status" value="1"/>
</dbReference>
<organism evidence="6 7">
    <name type="scientific">Apiospora saccharicola</name>
    <dbReference type="NCBI Taxonomy" id="335842"/>
    <lineage>
        <taxon>Eukaryota</taxon>
        <taxon>Fungi</taxon>
        <taxon>Dikarya</taxon>
        <taxon>Ascomycota</taxon>
        <taxon>Pezizomycotina</taxon>
        <taxon>Sordariomycetes</taxon>
        <taxon>Xylariomycetidae</taxon>
        <taxon>Amphisphaeriales</taxon>
        <taxon>Apiosporaceae</taxon>
        <taxon>Apiospora</taxon>
    </lineage>
</organism>
<dbReference type="InterPro" id="IPR000172">
    <property type="entry name" value="GMC_OxRdtase_N"/>
</dbReference>
<dbReference type="InterPro" id="IPR036396">
    <property type="entry name" value="Cyt_P450_sf"/>
</dbReference>
<evidence type="ECO:0000259" key="5">
    <source>
        <dbReference type="PROSITE" id="PS00624"/>
    </source>
</evidence>
<dbReference type="InterPro" id="IPR001128">
    <property type="entry name" value="Cyt_P450"/>
</dbReference>
<dbReference type="EMBL" id="JAQQWM010000008">
    <property type="protein sequence ID" value="KAK8054197.1"/>
    <property type="molecule type" value="Genomic_DNA"/>
</dbReference>
<feature type="domain" description="Glucose-methanol-choline oxidoreductase N-terminal" evidence="5">
    <location>
        <begin position="763"/>
        <end position="777"/>
    </location>
</feature>
<protein>
    <submittedName>
        <fullName evidence="6">Choline dehydrogenase</fullName>
    </submittedName>
</protein>
<dbReference type="Pfam" id="PF00732">
    <property type="entry name" value="GMC_oxred_N"/>
    <property type="match status" value="1"/>
</dbReference>
<dbReference type="PANTHER" id="PTHR11552">
    <property type="entry name" value="GLUCOSE-METHANOL-CHOLINE GMC OXIDOREDUCTASE"/>
    <property type="match status" value="1"/>
</dbReference>
<comment type="caution">
    <text evidence="6">The sequence shown here is derived from an EMBL/GenBank/DDBJ whole genome shotgun (WGS) entry which is preliminary data.</text>
</comment>
<sequence length="1086" mass="122154">MAVLSTIDIPNLPAVLYRLALVIYRVFFHPLSRFPGPKLYAATYFPYLYQNAIRGTFAKDLLQLHMKYGPIVRVTPDRLSLEGTVGYPEAFARRPDQEEYAKIPETYGFAKPIGIMVAERDDHRRQRRSLSHAFSEAALAEQETYIKYYIDLLMTRLKDQAEAGAPVNMVRWLNFTTFDIIGELAFGDPFDSLANSRYHPWVKSIYSTVKSSRQMLFFVHYTYFKPLFMTRTMKQNAKNRVESARLSAIKAEKRMAMKDDARRDIMSYVLRYNTDDEKGMTHEELTTNARSLIVAGSETTASALSAFTFHLPRNPQVYKTLIEEIRNAFPSEEDIKMRSTAILPYLHACIEETLRIYPPATTVPARRCPGAMLDGKYIPEGTIIAITNWSTCHNPRYFRDPERFAPERWLHASHPLHDPRFASDDYRGFRPFSHGPRDCIGKNLANAEMRLLIARLLWNFDIELVAGQEDWSFDYIIVGGGTAGCAVASRLSEDPNVRVLVLERGKVRDHWLSRIPLISGSLLGGASLFQLVQRRSEPPEKPRGASELDSDGGSERDRLVMATEHRRADLRTAEALGGASRINQMLWTRGAPGMYNTWADELGHPDWSWEKVEPFFRKIEDASVSGEPSGRRVYLGRGGPVHLRRHEPQFEMYDHIDKAAAALGLPIDNDVNDPNAPPSGYFYLDATIDRDGSRHSAYSAYLPKRLALERRDRLTVCTGVVASKLELDASQQLVRGVHVSSVGSKGSDSTFVKADREVIVCSGAICSPQLLMLSGIGSANQLEPLGIPVHKDLPGVGAHLSDHHGLPIMMKIPFSQTLHRLQSNILFAIWQVLLWIWNKTGILKSGTTATTIYVNTTHIDSQTSKIKSSGSDHHNDTKTNDTDAARPENVPDVEIMVIPAGTVLDRFQGLPLCSFYTCLVQPQTTGCVELASGSDPEQSPLIHYRALEDEHDRTVARKALRFALHLAEQFAHKSGYRHNAELFYGPGMKTGRDISQWRDFEDAALDEFAQGAVQSVLHLGCTCRMASEKERGVVDDQLRVHGFRNLRVADASVFPRIPAAHTMAATYMVAERCAQFVKDEWMSHVL</sequence>
<accession>A0ABR1U5M7</accession>
<dbReference type="SUPFAM" id="SSF54373">
    <property type="entry name" value="FAD-linked reductases, C-terminal domain"/>
    <property type="match status" value="1"/>
</dbReference>
<dbReference type="Pfam" id="PF00067">
    <property type="entry name" value="p450"/>
    <property type="match status" value="1"/>
</dbReference>
<evidence type="ECO:0000256" key="4">
    <source>
        <dbReference type="SAM" id="MobiDB-lite"/>
    </source>
</evidence>
<keyword evidence="7" id="KW-1185">Reference proteome</keyword>
<evidence type="ECO:0000256" key="3">
    <source>
        <dbReference type="ARBA" id="ARBA00023004"/>
    </source>
</evidence>
<dbReference type="PRINTS" id="PR00463">
    <property type="entry name" value="EP450I"/>
</dbReference>